<dbReference type="GO" id="GO:0046872">
    <property type="term" value="F:metal ion binding"/>
    <property type="evidence" value="ECO:0007669"/>
    <property type="project" value="UniProtKB-KW"/>
</dbReference>
<keyword evidence="5" id="KW-0408">Iron</keyword>
<keyword evidence="3 7" id="KW-0223">Dioxygenase</keyword>
<protein>
    <submittedName>
        <fullName evidence="7">Putative alpha-ketoglutarate-dependent dioxygenase ABH6</fullName>
    </submittedName>
</protein>
<evidence type="ECO:0000256" key="3">
    <source>
        <dbReference type="ARBA" id="ARBA00022964"/>
    </source>
</evidence>
<dbReference type="PANTHER" id="PTHR46030">
    <property type="entry name" value="ALPHA-KETOGLUTARATE-DEPENDENT DIOXYGENASE ALKB HOMOLOG 6"/>
    <property type="match status" value="1"/>
</dbReference>
<gene>
    <name evidence="7" type="ORF">TSOC_009823</name>
</gene>
<dbReference type="OrthoDB" id="412814at2759"/>
<evidence type="ECO:0000256" key="6">
    <source>
        <dbReference type="SAM" id="MobiDB-lite"/>
    </source>
</evidence>
<keyword evidence="4" id="KW-0560">Oxidoreductase</keyword>
<keyword evidence="2" id="KW-0479">Metal-binding</keyword>
<dbReference type="InterPro" id="IPR032862">
    <property type="entry name" value="ALKBH6"/>
</dbReference>
<keyword evidence="8" id="KW-1185">Reference proteome</keyword>
<comment type="caution">
    <text evidence="7">The sequence shown here is derived from an EMBL/GenBank/DDBJ whole genome shotgun (WGS) entry which is preliminary data.</text>
</comment>
<reference evidence="7 8" key="1">
    <citation type="journal article" date="2017" name="Mol. Biol. Evol.">
        <title>The 4-celled Tetrabaena socialis nuclear genome reveals the essential components for genetic control of cell number at the origin of multicellularity in the volvocine lineage.</title>
        <authorList>
            <person name="Featherston J."/>
            <person name="Arakaki Y."/>
            <person name="Hanschen E.R."/>
            <person name="Ferris P.J."/>
            <person name="Michod R.E."/>
            <person name="Olson B.J.S.C."/>
            <person name="Nozaki H."/>
            <person name="Durand P.M."/>
        </authorList>
    </citation>
    <scope>NUCLEOTIDE SEQUENCE [LARGE SCALE GENOMIC DNA]</scope>
    <source>
        <strain evidence="7 8">NIES-571</strain>
    </source>
</reference>
<evidence type="ECO:0000256" key="5">
    <source>
        <dbReference type="ARBA" id="ARBA00023004"/>
    </source>
</evidence>
<sequence>MPEGAQHNKCDQPHEDGPAYHPVVAILSLGAPAVLRFRRKSQQHEAGAAEAESVRIRGSSSGAAAAASPSPTPPALAASLLLAPRSLVVFRDQAFTDCLHSIDEVQEEVLDGSVANLALCGAEEGAVLPRGGERISLTVRRVARVLPSLLRPRGT</sequence>
<name>A0A2J7ZUW0_9CHLO</name>
<feature type="region of interest" description="Disordered" evidence="6">
    <location>
        <begin position="46"/>
        <end position="73"/>
    </location>
</feature>
<accession>A0A2J7ZUW0</accession>
<evidence type="ECO:0000256" key="1">
    <source>
        <dbReference type="ARBA" id="ARBA00007879"/>
    </source>
</evidence>
<dbReference type="Gene3D" id="2.60.120.1520">
    <property type="match status" value="1"/>
</dbReference>
<evidence type="ECO:0000313" key="8">
    <source>
        <dbReference type="Proteomes" id="UP000236333"/>
    </source>
</evidence>
<comment type="similarity">
    <text evidence="1">Belongs to the alkB family.</text>
</comment>
<dbReference type="SUPFAM" id="SSF51197">
    <property type="entry name" value="Clavaminate synthase-like"/>
    <property type="match status" value="1"/>
</dbReference>
<dbReference type="EMBL" id="PGGS01000430">
    <property type="protein sequence ID" value="PNH04054.1"/>
    <property type="molecule type" value="Genomic_DNA"/>
</dbReference>
<evidence type="ECO:0000313" key="7">
    <source>
        <dbReference type="EMBL" id="PNH04054.1"/>
    </source>
</evidence>
<dbReference type="AlphaFoldDB" id="A0A2J7ZUW0"/>
<organism evidence="7 8">
    <name type="scientific">Tetrabaena socialis</name>
    <dbReference type="NCBI Taxonomy" id="47790"/>
    <lineage>
        <taxon>Eukaryota</taxon>
        <taxon>Viridiplantae</taxon>
        <taxon>Chlorophyta</taxon>
        <taxon>core chlorophytes</taxon>
        <taxon>Chlorophyceae</taxon>
        <taxon>CS clade</taxon>
        <taxon>Chlamydomonadales</taxon>
        <taxon>Tetrabaenaceae</taxon>
        <taxon>Tetrabaena</taxon>
    </lineage>
</organism>
<dbReference type="GO" id="GO:0051213">
    <property type="term" value="F:dioxygenase activity"/>
    <property type="evidence" value="ECO:0007669"/>
    <property type="project" value="UniProtKB-KW"/>
</dbReference>
<feature type="compositionally biased region" description="Low complexity" evidence="6">
    <location>
        <begin position="59"/>
        <end position="73"/>
    </location>
</feature>
<evidence type="ECO:0000256" key="4">
    <source>
        <dbReference type="ARBA" id="ARBA00023002"/>
    </source>
</evidence>
<proteinExistence type="inferred from homology"/>
<dbReference type="PANTHER" id="PTHR46030:SF1">
    <property type="entry name" value="ALPHA-KETOGLUTARATE-DEPENDENT DIOXYGENASE ALKB HOMOLOG 6"/>
    <property type="match status" value="1"/>
</dbReference>
<dbReference type="GO" id="GO:0005634">
    <property type="term" value="C:nucleus"/>
    <property type="evidence" value="ECO:0007669"/>
    <property type="project" value="TreeGrafter"/>
</dbReference>
<evidence type="ECO:0000256" key="2">
    <source>
        <dbReference type="ARBA" id="ARBA00022723"/>
    </source>
</evidence>
<dbReference type="Proteomes" id="UP000236333">
    <property type="component" value="Unassembled WGS sequence"/>
</dbReference>